<protein>
    <submittedName>
        <fullName evidence="1">Uncharacterized protein</fullName>
    </submittedName>
</protein>
<accession>A0A6J7X4K2</accession>
<evidence type="ECO:0000313" key="1">
    <source>
        <dbReference type="EMBL" id="CAB5224276.1"/>
    </source>
</evidence>
<organism evidence="1">
    <name type="scientific">uncultured Caudovirales phage</name>
    <dbReference type="NCBI Taxonomy" id="2100421"/>
    <lineage>
        <taxon>Viruses</taxon>
        <taxon>Duplodnaviria</taxon>
        <taxon>Heunggongvirae</taxon>
        <taxon>Uroviricota</taxon>
        <taxon>Caudoviricetes</taxon>
        <taxon>Peduoviridae</taxon>
        <taxon>Maltschvirus</taxon>
        <taxon>Maltschvirus maltsch</taxon>
    </lineage>
</organism>
<sequence>MKRKEIIKRINDTLENYSSLNKKTKQEKGYILALNHFKTLLELK</sequence>
<reference evidence="1" key="1">
    <citation type="submission" date="2020-05" db="EMBL/GenBank/DDBJ databases">
        <authorList>
            <person name="Chiriac C."/>
            <person name="Salcher M."/>
            <person name="Ghai R."/>
            <person name="Kavagutti S V."/>
        </authorList>
    </citation>
    <scope>NUCLEOTIDE SEQUENCE</scope>
</reference>
<gene>
    <name evidence="1" type="ORF">UFOVP387_50</name>
</gene>
<proteinExistence type="predicted"/>
<name>A0A6J7X4K2_9CAUD</name>
<dbReference type="EMBL" id="LR798326">
    <property type="protein sequence ID" value="CAB5224276.1"/>
    <property type="molecule type" value="Genomic_DNA"/>
</dbReference>